<reference evidence="2" key="1">
    <citation type="journal article" date="2017" name="Med. Chem. Commun.">
        <title>Nonomuraea sp. ATCC 55076 harbours the largest actinomycete chromosome to date and the kistamicin biosynthetic gene cluster.</title>
        <authorList>
            <person name="Nazari B."/>
            <person name="Forneris C.C."/>
            <person name="Gibson M.I."/>
            <person name="Moon K."/>
            <person name="Schramma K.R."/>
            <person name="Seyedsayamdost M.R."/>
        </authorList>
    </citation>
    <scope>NUCLEOTIDE SEQUENCE [LARGE SCALE GENOMIC DNA]</scope>
    <source>
        <strain evidence="2">ATCC 55076</strain>
    </source>
</reference>
<protein>
    <submittedName>
        <fullName evidence="1">Uncharacterized protein</fullName>
    </submittedName>
</protein>
<name>A0A1U9ZYC5_9ACTN</name>
<organism evidence="1 2">
    <name type="scientific">[Actinomadura] parvosata subsp. kistnae</name>
    <dbReference type="NCBI Taxonomy" id="1909395"/>
    <lineage>
        <taxon>Bacteria</taxon>
        <taxon>Bacillati</taxon>
        <taxon>Actinomycetota</taxon>
        <taxon>Actinomycetes</taxon>
        <taxon>Streptosporangiales</taxon>
        <taxon>Streptosporangiaceae</taxon>
        <taxon>Nonomuraea</taxon>
    </lineage>
</organism>
<evidence type="ECO:0000313" key="2">
    <source>
        <dbReference type="Proteomes" id="UP000190797"/>
    </source>
</evidence>
<evidence type="ECO:0000313" key="1">
    <source>
        <dbReference type="EMBL" id="AQZ62955.1"/>
    </source>
</evidence>
<dbReference type="Proteomes" id="UP000190797">
    <property type="component" value="Chromosome"/>
</dbReference>
<dbReference type="AlphaFoldDB" id="A0A1U9ZYC5"/>
<dbReference type="KEGG" id="noa:BKM31_17115"/>
<sequence>MHTELFTLAQFARRVGISEGRARALWGQAGRLPRPDRTDADGRPLWQAATIDRWCRQVGRPVPEEAVGPWSWPDAIEPAPVVFNGEVTARTRWHEPCRVHLIVWDTPSGHMVQATPFTTEWVEDRDAARAAAQVLQPPFWQDAIIIVPPTGSFGASEGYDLYNLDAYRLRPGSARTQPVRRGLLALLKADVDDEAGPPDPNAVEAEPVGLPLAEDIQRVIGRPIPIWLDGSFTPETARRLQAFGPDAPFTIPDTVTAWPATRDRLTAAREWGLPERFPQAYALLARDARATFADVQRHHAQQKERGQGWYLAARPARPDWPVALEQSASTAAQLPPDLEAAAEELPQLRAIEAPMPYRDVVAEALYEASRELASLLRTEKPEVVFATTVRHSFTAAGPVVEQWRHTLTELTPEELAALRGTRRFARLLTIDPSPRTEEAFGYIQQADAQVSAVWRDHAGRLVVEFDSDYRSHGTEIAAEWPIGLPDGWTDATVIAADPQASTSAFALTPMPDGNVRVDPLPNPGDEPGYTWGYRGGGPTTFYQALVRCALGMWASRDDWLARMWPIGLANRSELWKFISTAPQGAPLRLPWPQVQAWAQQDQAYAQTVLPDNDLKDR</sequence>
<keyword evidence="2" id="KW-1185">Reference proteome</keyword>
<dbReference type="EMBL" id="CP017717">
    <property type="protein sequence ID" value="AQZ62955.1"/>
    <property type="molecule type" value="Genomic_DNA"/>
</dbReference>
<accession>A0A1U9ZYC5</accession>
<proteinExistence type="predicted"/>
<gene>
    <name evidence="1" type="ORF">BKM31_17115</name>
</gene>